<feature type="region of interest" description="Disordered" evidence="4">
    <location>
        <begin position="174"/>
        <end position="213"/>
    </location>
</feature>
<feature type="compositionally biased region" description="Low complexity" evidence="4">
    <location>
        <begin position="174"/>
        <end position="208"/>
    </location>
</feature>
<evidence type="ECO:0000256" key="4">
    <source>
        <dbReference type="SAM" id="MobiDB-lite"/>
    </source>
</evidence>
<dbReference type="Proteomes" id="UP000242525">
    <property type="component" value="Unassembled WGS sequence"/>
</dbReference>
<evidence type="ECO:0000256" key="1">
    <source>
        <dbReference type="ARBA" id="ARBA00007130"/>
    </source>
</evidence>
<organism evidence="5 6">
    <name type="scientific">Geotrichum candidum</name>
    <name type="common">Oospora lactis</name>
    <name type="synonym">Dipodascus geotrichum</name>
    <dbReference type="NCBI Taxonomy" id="1173061"/>
    <lineage>
        <taxon>Eukaryota</taxon>
        <taxon>Fungi</taxon>
        <taxon>Dikarya</taxon>
        <taxon>Ascomycota</taxon>
        <taxon>Saccharomycotina</taxon>
        <taxon>Dipodascomycetes</taxon>
        <taxon>Dipodascales</taxon>
        <taxon>Dipodascaceae</taxon>
        <taxon>Geotrichum</taxon>
    </lineage>
</organism>
<dbReference type="GO" id="GO:0000407">
    <property type="term" value="C:phagophore assembly site"/>
    <property type="evidence" value="ECO:0007669"/>
    <property type="project" value="TreeGrafter"/>
</dbReference>
<evidence type="ECO:0000313" key="5">
    <source>
        <dbReference type="EMBL" id="CDO54720.1"/>
    </source>
</evidence>
<sequence>MEFKYTLTAPAAHIKETVRCLLSTILFHRMLGPALPSRHEILGGRLSYPAVVGAGALEIEEKVNLADSLVRKALVAAATAAAKQSGSITTTNTAATTGAPLGSASGAAPSSLSSLSSPSPSQAAKVVLKVRFLAPPEQPPRAKSWFRQDDGARCWESWQVTILFTQAPGAATAAAAATSSRRTSSSRGGSSGSSGDSNSNNTNPNDSGAGAGMGANASTKALVRDLKAIMLEMLKNASQSYIPAITSPDVSPFPYEISVTTGSGGINEMSNGGRGGGSGGALGGNDWGSVIKKILD</sequence>
<dbReference type="InterPro" id="IPR012445">
    <property type="entry name" value="ATG101"/>
</dbReference>
<dbReference type="PANTHER" id="PTHR13292:SF0">
    <property type="entry name" value="AUTOPHAGY-RELATED PROTEIN 101"/>
    <property type="match status" value="1"/>
</dbReference>
<reference evidence="5" key="1">
    <citation type="submission" date="2014-03" db="EMBL/GenBank/DDBJ databases">
        <authorList>
            <person name="Casaregola S."/>
        </authorList>
    </citation>
    <scope>NUCLEOTIDE SEQUENCE [LARGE SCALE GENOMIC DNA]</scope>
    <source>
        <strain evidence="5">CLIB 918</strain>
    </source>
</reference>
<dbReference type="GO" id="GO:1990316">
    <property type="term" value="C:Atg1/ULK1 kinase complex"/>
    <property type="evidence" value="ECO:0007669"/>
    <property type="project" value="TreeGrafter"/>
</dbReference>
<dbReference type="Pfam" id="PF07855">
    <property type="entry name" value="ATG101"/>
    <property type="match status" value="1"/>
</dbReference>
<proteinExistence type="inferred from homology"/>
<protein>
    <recommendedName>
        <fullName evidence="2">Autophagy-related protein 101</fullName>
    </recommendedName>
</protein>
<comment type="similarity">
    <text evidence="1">Belongs to the ATG101 family.</text>
</comment>
<evidence type="ECO:0000313" key="6">
    <source>
        <dbReference type="Proteomes" id="UP000242525"/>
    </source>
</evidence>
<dbReference type="GO" id="GO:0019901">
    <property type="term" value="F:protein kinase binding"/>
    <property type="evidence" value="ECO:0007669"/>
    <property type="project" value="TreeGrafter"/>
</dbReference>
<keyword evidence="3" id="KW-0072">Autophagy</keyword>
<dbReference type="AlphaFoldDB" id="A0A0J9XBS0"/>
<dbReference type="PANTHER" id="PTHR13292">
    <property type="entry name" value="AUTOPHAGY-RELATED PROTEIN 101"/>
    <property type="match status" value="1"/>
</dbReference>
<dbReference type="GO" id="GO:0000045">
    <property type="term" value="P:autophagosome assembly"/>
    <property type="evidence" value="ECO:0007669"/>
    <property type="project" value="TreeGrafter"/>
</dbReference>
<keyword evidence="6" id="KW-1185">Reference proteome</keyword>
<accession>A0A0J9XBS0</accession>
<name>A0A0J9XBS0_GEOCN</name>
<dbReference type="OrthoDB" id="10259639at2759"/>
<evidence type="ECO:0000256" key="2">
    <source>
        <dbReference type="ARBA" id="ARBA00018874"/>
    </source>
</evidence>
<gene>
    <name evidence="5" type="ORF">BN980_GECA08s03673g</name>
</gene>
<evidence type="ECO:0000256" key="3">
    <source>
        <dbReference type="ARBA" id="ARBA00023006"/>
    </source>
</evidence>
<comment type="caution">
    <text evidence="5">The sequence shown here is derived from an EMBL/GenBank/DDBJ whole genome shotgun (WGS) entry which is preliminary data.</text>
</comment>
<dbReference type="STRING" id="1173061.A0A0J9XBS0"/>
<dbReference type="EMBL" id="CCBN010000008">
    <property type="protein sequence ID" value="CDO54720.1"/>
    <property type="molecule type" value="Genomic_DNA"/>
</dbReference>